<proteinExistence type="predicted"/>
<dbReference type="AlphaFoldDB" id="A0AAU8CC31"/>
<evidence type="ECO:0000256" key="3">
    <source>
        <dbReference type="ARBA" id="ARBA00023002"/>
    </source>
</evidence>
<dbReference type="PANTHER" id="PTHR43400">
    <property type="entry name" value="FUMARATE REDUCTASE"/>
    <property type="match status" value="1"/>
</dbReference>
<dbReference type="SUPFAM" id="SSF51905">
    <property type="entry name" value="FAD/NAD(P)-binding domain"/>
    <property type="match status" value="1"/>
</dbReference>
<name>A0AAU8CC31_9EURY</name>
<dbReference type="InterPro" id="IPR036188">
    <property type="entry name" value="FAD/NAD-bd_sf"/>
</dbReference>
<dbReference type="EC" id="1.1.5.3" evidence="5"/>
<dbReference type="NCBIfam" id="TIGR03378">
    <property type="entry name" value="glycerol3P_GlpB"/>
    <property type="match status" value="1"/>
</dbReference>
<gene>
    <name evidence="5" type="primary">glpB</name>
    <name evidence="5" type="ORF">ABSL23_14765</name>
</gene>
<keyword evidence="1" id="KW-0285">Flavoprotein</keyword>
<dbReference type="NCBIfam" id="NF003722">
    <property type="entry name" value="PRK05329.1-5"/>
    <property type="match status" value="1"/>
</dbReference>
<sequence>MAIDSDVLVVGGGLAGLTSALAAARAGADTRLVSYKQSTLRHASGLVDVLGYTPNGDGPLADPFDAIPDLPESHPYRTVGVETVREALALFDDAAPHYRGDHTDANALVPTHGGTVKPTARYPAGASAGVASDDRDALLVGFAAMPDFDAPQAAAHLDAAGVPFDVRGATIQFPGDLRADAKVTRYAKLLDANSAVPVDGRDKPVRAALVERVQAELDGEARVGFPAILGDDDAAGVRESLADELGAAVFEVPMGPPSLPGLRLEDALFDALDDAGVSIETGNPVVDYDGGDRIERVYVEKNGARIPNAADQYVLATGGLVGKGVESDREGVYEPIFDCHVAHADDRYDWFADDAFGDHQFARFGVATDDELRPEAADGSTEFENLRVAGSVLGGYDFAAEKSGSGVSIATGYAAGRAAAEETR</sequence>
<dbReference type="PANTHER" id="PTHR43400:SF11">
    <property type="entry name" value="ANAEROBIC GLYCEROL-3-PHOSPHATE DEHYDROGENASE SUBUNIT B"/>
    <property type="match status" value="1"/>
</dbReference>
<dbReference type="GeneID" id="91110435"/>
<organism evidence="5">
    <name type="scientific">Halobacterium sp. NMX12-1</name>
    <dbReference type="NCBI Taxonomy" id="3166650"/>
    <lineage>
        <taxon>Archaea</taxon>
        <taxon>Methanobacteriati</taxon>
        <taxon>Methanobacteriota</taxon>
        <taxon>Stenosarchaea group</taxon>
        <taxon>Halobacteria</taxon>
        <taxon>Halobacteriales</taxon>
        <taxon>Halobacteriaceae</taxon>
        <taxon>Halobacterium</taxon>
    </lineage>
</organism>
<dbReference type="RefSeq" id="WP_353634300.1">
    <property type="nucleotide sequence ID" value="NZ_CP159204.1"/>
</dbReference>
<dbReference type="GO" id="GO:0004368">
    <property type="term" value="F:glycerol-3-phosphate dehydrogenase (quinone) activity"/>
    <property type="evidence" value="ECO:0007669"/>
    <property type="project" value="UniProtKB-EC"/>
</dbReference>
<evidence type="ECO:0000259" key="4">
    <source>
        <dbReference type="Pfam" id="PF00890"/>
    </source>
</evidence>
<dbReference type="Pfam" id="PF00890">
    <property type="entry name" value="FAD_binding_2"/>
    <property type="match status" value="1"/>
</dbReference>
<evidence type="ECO:0000256" key="1">
    <source>
        <dbReference type="ARBA" id="ARBA00022630"/>
    </source>
</evidence>
<dbReference type="InterPro" id="IPR009158">
    <property type="entry name" value="G3P_DH_GlpB_su"/>
</dbReference>
<dbReference type="GO" id="GO:0009331">
    <property type="term" value="C:glycerol-3-phosphate dehydrogenase (FAD) complex"/>
    <property type="evidence" value="ECO:0007669"/>
    <property type="project" value="InterPro"/>
</dbReference>
<dbReference type="Gene3D" id="3.50.50.60">
    <property type="entry name" value="FAD/NAD(P)-binding domain"/>
    <property type="match status" value="1"/>
</dbReference>
<dbReference type="InterPro" id="IPR050315">
    <property type="entry name" value="FAD-oxidoreductase_2"/>
</dbReference>
<dbReference type="InterPro" id="IPR003953">
    <property type="entry name" value="FAD-dep_OxRdtase_2_FAD-bd"/>
</dbReference>
<keyword evidence="3 5" id="KW-0560">Oxidoreductase</keyword>
<accession>A0AAU8CC31</accession>
<reference evidence="5" key="1">
    <citation type="submission" date="2024-06" db="EMBL/GenBank/DDBJ databases">
        <title>Genome Sequence of an extremely halophilic archaeon isolated from Permian era halite, Salado Formation, Carlsbad, New Mexico: Halobacterium sp. strain NMX12-1.</title>
        <authorList>
            <person name="Sotoa L."/>
            <person name="DasSarma P."/>
            <person name="Anton B.P."/>
            <person name="Vincze T."/>
            <person name="Verma I."/>
            <person name="Eralp B."/>
            <person name="Powers D.W."/>
            <person name="Dozier B.L."/>
            <person name="Roberts R.J."/>
            <person name="DasSarma S."/>
        </authorList>
    </citation>
    <scope>NUCLEOTIDE SEQUENCE</scope>
    <source>
        <strain evidence="5">NMX12-1</strain>
    </source>
</reference>
<dbReference type="PIRSF" id="PIRSF000141">
    <property type="entry name" value="Anaerobic_G3P_dh"/>
    <property type="match status" value="1"/>
</dbReference>
<protein>
    <submittedName>
        <fullName evidence="5">Glycerol-3-phosphate dehydrogenase subunit GlpB</fullName>
        <ecNumber evidence="5">1.1.5.3</ecNumber>
    </submittedName>
</protein>
<keyword evidence="2" id="KW-0288">FMN</keyword>
<evidence type="ECO:0000256" key="2">
    <source>
        <dbReference type="ARBA" id="ARBA00022643"/>
    </source>
</evidence>
<dbReference type="KEGG" id="hanx:ABSL23_14765"/>
<feature type="domain" description="FAD-dependent oxidoreductase 2 FAD-binding" evidence="4">
    <location>
        <begin position="6"/>
        <end position="407"/>
    </location>
</feature>
<dbReference type="EMBL" id="CP159204">
    <property type="protein sequence ID" value="XCF16486.1"/>
    <property type="molecule type" value="Genomic_DNA"/>
</dbReference>
<dbReference type="PRINTS" id="PR00420">
    <property type="entry name" value="RNGMNOXGNASE"/>
</dbReference>
<evidence type="ECO:0000313" key="5">
    <source>
        <dbReference type="EMBL" id="XCF16486.1"/>
    </source>
</evidence>